<dbReference type="AlphaFoldDB" id="A0A0F9T735"/>
<dbReference type="SUPFAM" id="SSF46565">
    <property type="entry name" value="Chaperone J-domain"/>
    <property type="match status" value="1"/>
</dbReference>
<dbReference type="EMBL" id="LAZR01001905">
    <property type="protein sequence ID" value="KKN37283.1"/>
    <property type="molecule type" value="Genomic_DNA"/>
</dbReference>
<dbReference type="PRINTS" id="PR00625">
    <property type="entry name" value="JDOMAIN"/>
</dbReference>
<evidence type="ECO:0000259" key="1">
    <source>
        <dbReference type="PROSITE" id="PS50076"/>
    </source>
</evidence>
<name>A0A0F9T735_9ZZZZ</name>
<dbReference type="SMART" id="SM00271">
    <property type="entry name" value="DnaJ"/>
    <property type="match status" value="1"/>
</dbReference>
<proteinExistence type="predicted"/>
<dbReference type="InterPro" id="IPR036869">
    <property type="entry name" value="J_dom_sf"/>
</dbReference>
<dbReference type="PROSITE" id="PS50076">
    <property type="entry name" value="DNAJ_2"/>
    <property type="match status" value="1"/>
</dbReference>
<accession>A0A0F9T735</accession>
<organism evidence="2">
    <name type="scientific">marine sediment metagenome</name>
    <dbReference type="NCBI Taxonomy" id="412755"/>
    <lineage>
        <taxon>unclassified sequences</taxon>
        <taxon>metagenomes</taxon>
        <taxon>ecological metagenomes</taxon>
    </lineage>
</organism>
<dbReference type="InterPro" id="IPR001623">
    <property type="entry name" value="DnaJ_domain"/>
</dbReference>
<dbReference type="Gene3D" id="1.10.287.110">
    <property type="entry name" value="DnaJ domain"/>
    <property type="match status" value="1"/>
</dbReference>
<dbReference type="CDD" id="cd06257">
    <property type="entry name" value="DnaJ"/>
    <property type="match status" value="1"/>
</dbReference>
<dbReference type="Pfam" id="PF00226">
    <property type="entry name" value="DnaJ"/>
    <property type="match status" value="1"/>
</dbReference>
<evidence type="ECO:0000313" key="2">
    <source>
        <dbReference type="EMBL" id="KKN37283.1"/>
    </source>
</evidence>
<sequence length="123" mass="13732">MAQRRGKDKSRGSFGGLVEFVQTINDTFEAMTGKTVPAWFEEFRQRPRELSPGEEGPSLELVMPLADAYAVMGLPQTASKDQVKERYRALSRLFHPDSLEGSQEAMILLNNANDRINSEKEGG</sequence>
<reference evidence="2" key="1">
    <citation type="journal article" date="2015" name="Nature">
        <title>Complex archaea that bridge the gap between prokaryotes and eukaryotes.</title>
        <authorList>
            <person name="Spang A."/>
            <person name="Saw J.H."/>
            <person name="Jorgensen S.L."/>
            <person name="Zaremba-Niedzwiedzka K."/>
            <person name="Martijn J."/>
            <person name="Lind A.E."/>
            <person name="van Eijk R."/>
            <person name="Schleper C."/>
            <person name="Guy L."/>
            <person name="Ettema T.J."/>
        </authorList>
    </citation>
    <scope>NUCLEOTIDE SEQUENCE</scope>
</reference>
<comment type="caution">
    <text evidence="2">The sequence shown here is derived from an EMBL/GenBank/DDBJ whole genome shotgun (WGS) entry which is preliminary data.</text>
</comment>
<protein>
    <recommendedName>
        <fullName evidence="1">J domain-containing protein</fullName>
    </recommendedName>
</protein>
<gene>
    <name evidence="2" type="ORF">LCGC14_0765210</name>
</gene>
<feature type="domain" description="J" evidence="1">
    <location>
        <begin position="67"/>
        <end position="121"/>
    </location>
</feature>